<keyword evidence="11" id="KW-0150">Chloroplast</keyword>
<evidence type="ECO:0000256" key="8">
    <source>
        <dbReference type="ARBA" id="ARBA00049047"/>
    </source>
</evidence>
<evidence type="ECO:0000256" key="9">
    <source>
        <dbReference type="HAMAP-Rule" id="MF_00131"/>
    </source>
</evidence>
<dbReference type="PROSITE" id="PS00167">
    <property type="entry name" value="TRP_SYNTHASE_ALPHA"/>
    <property type="match status" value="1"/>
</dbReference>
<dbReference type="PANTHER" id="PTHR43406:SF1">
    <property type="entry name" value="TRYPTOPHAN SYNTHASE ALPHA CHAIN, CHLOROPLASTIC"/>
    <property type="match status" value="1"/>
</dbReference>
<dbReference type="SUPFAM" id="SSF51366">
    <property type="entry name" value="Ribulose-phoshate binding barrel"/>
    <property type="match status" value="1"/>
</dbReference>
<evidence type="ECO:0000256" key="3">
    <source>
        <dbReference type="ARBA" id="ARBA00011270"/>
    </source>
</evidence>
<evidence type="ECO:0000256" key="4">
    <source>
        <dbReference type="ARBA" id="ARBA00022605"/>
    </source>
</evidence>
<keyword evidence="6 9" id="KW-0057">Aromatic amino acid biosynthesis</keyword>
<dbReference type="Pfam" id="PF00290">
    <property type="entry name" value="Trp_syntA"/>
    <property type="match status" value="1"/>
</dbReference>
<feature type="active site" description="Proton acceptor" evidence="9">
    <location>
        <position position="58"/>
    </location>
</feature>
<keyword evidence="4 9" id="KW-0028">Amino-acid biosynthesis</keyword>
<comment type="subcellular location">
    <subcellularLocation>
        <location evidence="9">Plastid</location>
        <location evidence="9">Chloroplast</location>
    </subcellularLocation>
</comment>
<organism evidence="11">
    <name type="scientific">Titanophycus setchellii</name>
    <dbReference type="NCBI Taxonomy" id="940129"/>
    <lineage>
        <taxon>Eukaryota</taxon>
        <taxon>Rhodophyta</taxon>
        <taxon>Florideophyceae</taxon>
        <taxon>Nemaliophycidae</taxon>
        <taxon>Nemaliales</taxon>
        <taxon>Liagoraceae</taxon>
        <taxon>Titanophycus</taxon>
    </lineage>
</organism>
<dbReference type="GeneID" id="29999578"/>
<name>A0A1G4NXW7_9FLOR</name>
<reference evidence="11" key="2">
    <citation type="submission" date="2016-10" db="EMBL/GenBank/DDBJ databases">
        <authorList>
            <person name="de Groot N.N."/>
        </authorList>
    </citation>
    <scope>NUCLEOTIDE SEQUENCE</scope>
    <source>
        <strain evidence="11">J.0604</strain>
    </source>
</reference>
<dbReference type="RefSeq" id="YP_009315086.1">
    <property type="nucleotide sequence ID" value="NC_031665.1"/>
</dbReference>
<dbReference type="AlphaFoldDB" id="A0A1G4NXW7"/>
<evidence type="ECO:0000256" key="2">
    <source>
        <dbReference type="ARBA" id="ARBA00004733"/>
    </source>
</evidence>
<dbReference type="InterPro" id="IPR018204">
    <property type="entry name" value="Trp_synthase_alpha_AS"/>
</dbReference>
<dbReference type="GO" id="GO:0005829">
    <property type="term" value="C:cytosol"/>
    <property type="evidence" value="ECO:0007669"/>
    <property type="project" value="TreeGrafter"/>
</dbReference>
<evidence type="ECO:0000256" key="10">
    <source>
        <dbReference type="RuleBase" id="RU003662"/>
    </source>
</evidence>
<accession>A0A1G4NXW7</accession>
<proteinExistence type="inferred from homology"/>
<geneLocation type="chloroplast" evidence="11"/>
<keyword evidence="11" id="KW-0934">Plastid</keyword>
<feature type="active site" description="Proton acceptor" evidence="9">
    <location>
        <position position="47"/>
    </location>
</feature>
<gene>
    <name evidence="9 11" type="primary">trpA</name>
    <name evidence="11" type="ORF">J0604_57</name>
</gene>
<comment type="pathway">
    <text evidence="2 9">Amino-acid biosynthesis; L-tryptophan biosynthesis; L-tryptophan from chorismate: step 5/5.</text>
</comment>
<evidence type="ECO:0000256" key="1">
    <source>
        <dbReference type="ARBA" id="ARBA00003365"/>
    </source>
</evidence>
<sequence>MSTVSSTLSSLSHSCGLIPFITAGSPNIESTEKALKILDACGADVIEIGLPYSDPLADGPVIQEASKQALNKGMNIDILLDLLKRVKGQINAPLVLFTYYNPVISRGILSFLVEVAEVGIAGIIIPDLPLEEADYILNLCNSLSIELILLVTPTSPIERVDQIICKSQGLIYVVSSTGVTGMRDEVNQSMENFVANIRRKTDKLIILGFGISKERHIKQISDWEIDGIVIGSAFVNCLASTSVDDGLQRLRVFCTSIKNTLIEKSLS</sequence>
<evidence type="ECO:0000313" key="11">
    <source>
        <dbReference type="EMBL" id="SCW23541.1"/>
    </source>
</evidence>
<keyword evidence="5 9" id="KW-0822">Tryptophan biosynthesis</keyword>
<dbReference type="PANTHER" id="PTHR43406">
    <property type="entry name" value="TRYPTOPHAN SYNTHASE, ALPHA CHAIN"/>
    <property type="match status" value="1"/>
</dbReference>
<dbReference type="HAMAP" id="MF_00131">
    <property type="entry name" value="Trp_synth_alpha"/>
    <property type="match status" value="1"/>
</dbReference>
<dbReference type="Gene3D" id="3.20.20.70">
    <property type="entry name" value="Aldolase class I"/>
    <property type="match status" value="1"/>
</dbReference>
<dbReference type="FunFam" id="3.20.20.70:FF:000037">
    <property type="entry name" value="Tryptophan synthase alpha chain"/>
    <property type="match status" value="1"/>
</dbReference>
<reference evidence="11" key="1">
    <citation type="submission" date="2016-10" db="EMBL/GenBank/DDBJ databases">
        <title>Chloroplast genomes as a tool to resolve red algal phylogenies: a case study in the Nemaliales.</title>
        <authorList>
            <person name="Costa J.F."/>
            <person name="Lin S.M."/>
            <person name="Macaya E.C."/>
            <person name="Fernandez-Garcia C."/>
            <person name="Verbruggen H."/>
        </authorList>
    </citation>
    <scope>NUCLEOTIDE SEQUENCE</scope>
    <source>
        <strain evidence="11">J.0604</strain>
    </source>
</reference>
<dbReference type="CDD" id="cd04724">
    <property type="entry name" value="Tryptophan_synthase_alpha"/>
    <property type="match status" value="1"/>
</dbReference>
<comment type="subunit">
    <text evidence="3 9">Tetramer of two alpha and two beta chains.</text>
</comment>
<comment type="catalytic activity">
    <reaction evidence="8 9">
        <text>(1S,2R)-1-C-(indol-3-yl)glycerol 3-phosphate + L-serine = D-glyceraldehyde 3-phosphate + L-tryptophan + H2O</text>
        <dbReference type="Rhea" id="RHEA:10532"/>
        <dbReference type="ChEBI" id="CHEBI:15377"/>
        <dbReference type="ChEBI" id="CHEBI:33384"/>
        <dbReference type="ChEBI" id="CHEBI:57912"/>
        <dbReference type="ChEBI" id="CHEBI:58866"/>
        <dbReference type="ChEBI" id="CHEBI:59776"/>
        <dbReference type="EC" id="4.2.1.20"/>
    </reaction>
</comment>
<dbReference type="UniPathway" id="UPA00035">
    <property type="reaction ID" value="UER00044"/>
</dbReference>
<protein>
    <recommendedName>
        <fullName evidence="9">Tryptophan synthase alpha chain</fullName>
        <ecNumber evidence="9">4.2.1.20</ecNumber>
    </recommendedName>
</protein>
<dbReference type="GO" id="GO:0004834">
    <property type="term" value="F:tryptophan synthase activity"/>
    <property type="evidence" value="ECO:0007669"/>
    <property type="project" value="UniProtKB-UniRule"/>
</dbReference>
<evidence type="ECO:0000256" key="5">
    <source>
        <dbReference type="ARBA" id="ARBA00022822"/>
    </source>
</evidence>
<dbReference type="EC" id="4.2.1.20" evidence="9"/>
<dbReference type="GO" id="GO:0009507">
    <property type="term" value="C:chloroplast"/>
    <property type="evidence" value="ECO:0007669"/>
    <property type="project" value="UniProtKB-SubCell"/>
</dbReference>
<dbReference type="InterPro" id="IPR013785">
    <property type="entry name" value="Aldolase_TIM"/>
</dbReference>
<dbReference type="InterPro" id="IPR011060">
    <property type="entry name" value="RibuloseP-bd_barrel"/>
</dbReference>
<evidence type="ECO:0000256" key="6">
    <source>
        <dbReference type="ARBA" id="ARBA00023141"/>
    </source>
</evidence>
<keyword evidence="7 9" id="KW-0456">Lyase</keyword>
<dbReference type="NCBIfam" id="TIGR00262">
    <property type="entry name" value="trpA"/>
    <property type="match status" value="1"/>
</dbReference>
<dbReference type="EMBL" id="LT622874">
    <property type="protein sequence ID" value="SCW23541.1"/>
    <property type="molecule type" value="Genomic_DNA"/>
</dbReference>
<dbReference type="InterPro" id="IPR002028">
    <property type="entry name" value="Trp_synthase_suA"/>
</dbReference>
<comment type="function">
    <text evidence="1 9">The alpha subunit is responsible for the aldol cleavage of indoleglycerol phosphate to indole and glyceraldehyde 3-phosphate.</text>
</comment>
<comment type="similarity">
    <text evidence="9 10">Belongs to the TrpA family.</text>
</comment>
<evidence type="ECO:0000256" key="7">
    <source>
        <dbReference type="ARBA" id="ARBA00023239"/>
    </source>
</evidence>